<dbReference type="InterPro" id="IPR010044">
    <property type="entry name" value="MTAP"/>
</dbReference>
<comment type="pathway">
    <text evidence="4">Amino-acid biosynthesis; L-methionine biosynthesis via salvage pathway; S-methyl-5-thio-alpha-D-ribose 1-phosphate from S-methyl-5'-thioadenosine (phosphorylase route): step 1/1.</text>
</comment>
<dbReference type="GO" id="GO:0005634">
    <property type="term" value="C:nucleus"/>
    <property type="evidence" value="ECO:0007669"/>
    <property type="project" value="UniProtKB-SubCell"/>
</dbReference>
<feature type="binding site" evidence="4">
    <location>
        <position position="194"/>
    </location>
    <ligand>
        <name>phosphate</name>
        <dbReference type="ChEBI" id="CHEBI:43474"/>
    </ligand>
</feature>
<dbReference type="Pfam" id="PF01048">
    <property type="entry name" value="PNP_UDP_1"/>
    <property type="match status" value="1"/>
</dbReference>
<evidence type="ECO:0000256" key="4">
    <source>
        <dbReference type="HAMAP-Rule" id="MF_03155"/>
    </source>
</evidence>
<feature type="site" description="Important for substrate specificity" evidence="4">
    <location>
        <position position="175"/>
    </location>
</feature>
<dbReference type="GO" id="GO:0005829">
    <property type="term" value="C:cytosol"/>
    <property type="evidence" value="ECO:0007669"/>
    <property type="project" value="TreeGrafter"/>
</dbReference>
<feature type="domain" description="Nucleoside phosphorylase" evidence="5">
    <location>
        <begin position="9"/>
        <end position="253"/>
    </location>
</feature>
<evidence type="ECO:0000256" key="2">
    <source>
        <dbReference type="ARBA" id="ARBA00022679"/>
    </source>
</evidence>
<keyword evidence="4" id="KW-0963">Cytoplasm</keyword>
<dbReference type="PANTHER" id="PTHR42679">
    <property type="entry name" value="S-METHYL-5'-THIOADENOSINE PHOSPHORYLASE"/>
    <property type="match status" value="1"/>
</dbReference>
<dbReference type="HAMAP" id="MF_01963">
    <property type="entry name" value="MTAP"/>
    <property type="match status" value="1"/>
</dbReference>
<dbReference type="PANTHER" id="PTHR42679:SF2">
    <property type="entry name" value="S-METHYL-5'-THIOADENOSINE PHOSPHORYLASE"/>
    <property type="match status" value="1"/>
</dbReference>
<dbReference type="NCBIfam" id="TIGR01694">
    <property type="entry name" value="MTAP"/>
    <property type="match status" value="1"/>
</dbReference>
<dbReference type="GO" id="GO:0017061">
    <property type="term" value="F:S-methyl-5-thioadenosine phosphorylase activity"/>
    <property type="evidence" value="ECO:0007669"/>
    <property type="project" value="UniProtKB-UniRule"/>
</dbReference>
<dbReference type="SUPFAM" id="SSF53167">
    <property type="entry name" value="Purine and uridine phosphorylases"/>
    <property type="match status" value="1"/>
</dbReference>
<keyword evidence="3 4" id="KW-0660">Purine salvage</keyword>
<feature type="binding site" evidence="4">
    <location>
        <position position="193"/>
    </location>
    <ligand>
        <name>substrate</name>
    </ligand>
</feature>
<comment type="function">
    <text evidence="4">Catalyzes the reversible phosphorylation of S-methyl-5'-thioadenosine (MTA) to adenine and 5-methylthioribose-1-phosphate. Involved in the breakdown of MTA, a major by-product of polyamine biosynthesis. Responsible for the first step in the methionine salvage pathway after MTA has been generated from S-adenosylmethionine. Has broad substrate specificity with 6-aminopurine nucleosides as preferred substrates.</text>
</comment>
<evidence type="ECO:0000313" key="6">
    <source>
        <dbReference type="EnsemblMetazoa" id="XP_038067872.1"/>
    </source>
</evidence>
<organism evidence="6 7">
    <name type="scientific">Patiria miniata</name>
    <name type="common">Bat star</name>
    <name type="synonym">Asterina miniata</name>
    <dbReference type="NCBI Taxonomy" id="46514"/>
    <lineage>
        <taxon>Eukaryota</taxon>
        <taxon>Metazoa</taxon>
        <taxon>Echinodermata</taxon>
        <taxon>Eleutherozoa</taxon>
        <taxon>Asterozoa</taxon>
        <taxon>Asteroidea</taxon>
        <taxon>Valvatacea</taxon>
        <taxon>Valvatida</taxon>
        <taxon>Asterinidae</taxon>
        <taxon>Patiria</taxon>
    </lineage>
</organism>
<dbReference type="CTD" id="4507"/>
<dbReference type="FunFam" id="3.40.50.1580:FF:000012">
    <property type="entry name" value="Probable 6-oxopurine nucleoside phosphorylase"/>
    <property type="match status" value="1"/>
</dbReference>
<protein>
    <recommendedName>
        <fullName evidence="4">S-methyl-5'-thioadenosine phosphorylase</fullName>
        <ecNumber evidence="4">2.4.2.28</ecNumber>
    </recommendedName>
    <alternativeName>
        <fullName evidence="4">5'-methylthioadenosine phosphorylase</fullName>
        <shortName evidence="4">MTA phosphorylase</shortName>
        <shortName evidence="4">MTAP</shortName>
        <shortName evidence="4">MTAPase</shortName>
    </alternativeName>
</protein>
<dbReference type="GO" id="GO:0019509">
    <property type="term" value="P:L-methionine salvage from methylthioadenosine"/>
    <property type="evidence" value="ECO:0007669"/>
    <property type="project" value="UniProtKB-UniRule"/>
</dbReference>
<dbReference type="InterPro" id="IPR035994">
    <property type="entry name" value="Nucleoside_phosphorylase_sf"/>
</dbReference>
<evidence type="ECO:0000256" key="3">
    <source>
        <dbReference type="ARBA" id="ARBA00022726"/>
    </source>
</evidence>
<keyword evidence="7" id="KW-1185">Reference proteome</keyword>
<evidence type="ECO:0000256" key="1">
    <source>
        <dbReference type="ARBA" id="ARBA00022676"/>
    </source>
</evidence>
<dbReference type="Proteomes" id="UP000887568">
    <property type="component" value="Unplaced"/>
</dbReference>
<sequence>MHNALSILVGIIGGTGLDNPDIVQDRKEKTVVTPYGKPSDVLITGTIGGVDCVLLARHGRGHTIRPTDVNYRANVAALKEEGCTHLVVTTACGSLQEDIHPGQIVILDQFIDRTTKREQSFYDNAATSPKGICHIPMHTPFCEKTRQVLIESVKHLGYKYHPTGTMVTIEGPRFSSRAESKLFKSWGGDVINMTTVPEVVLAAEMGLCYGAVALPTDYDSWRDEGNEHVSVEVVMTTFKQNAEKGKKILQDAIPRLAKYDWKPVLEERVVTAKESVMV</sequence>
<feature type="binding site" evidence="4">
    <location>
        <begin position="57"/>
        <end position="58"/>
    </location>
    <ligand>
        <name>phosphate</name>
        <dbReference type="ChEBI" id="CHEBI:43474"/>
    </ligand>
</feature>
<keyword evidence="1 4" id="KW-0328">Glycosyltransferase</keyword>
<dbReference type="GO" id="GO:0006166">
    <property type="term" value="P:purine ribonucleoside salvage"/>
    <property type="evidence" value="ECO:0007669"/>
    <property type="project" value="UniProtKB-KW"/>
</dbReference>
<dbReference type="InterPro" id="IPR018099">
    <property type="entry name" value="Purine_phosphorylase-2_CS"/>
</dbReference>
<name>A0A914AVT4_PATMI</name>
<feature type="binding site" evidence="4">
    <location>
        <position position="15"/>
    </location>
    <ligand>
        <name>phosphate</name>
        <dbReference type="ChEBI" id="CHEBI:43474"/>
    </ligand>
</feature>
<dbReference type="EC" id="2.4.2.28" evidence="4"/>
<dbReference type="AlphaFoldDB" id="A0A914AVT4"/>
<comment type="similarity">
    <text evidence="4">Belongs to the PNP/MTAP phosphorylase family. MTAP subfamily.</text>
</comment>
<comment type="catalytic activity">
    <reaction evidence="4">
        <text>S-methyl-5'-thioadenosine + phosphate = 5-(methylsulfanyl)-alpha-D-ribose 1-phosphate + adenine</text>
        <dbReference type="Rhea" id="RHEA:11852"/>
        <dbReference type="ChEBI" id="CHEBI:16708"/>
        <dbReference type="ChEBI" id="CHEBI:17509"/>
        <dbReference type="ChEBI" id="CHEBI:43474"/>
        <dbReference type="ChEBI" id="CHEBI:58533"/>
        <dbReference type="EC" id="2.4.2.28"/>
    </reaction>
</comment>
<evidence type="ECO:0000313" key="7">
    <source>
        <dbReference type="Proteomes" id="UP000887568"/>
    </source>
</evidence>
<proteinExistence type="inferred from homology"/>
<dbReference type="Gene3D" id="3.40.50.1580">
    <property type="entry name" value="Nucleoside phosphorylase domain"/>
    <property type="match status" value="1"/>
</dbReference>
<accession>A0A914AVT4</accession>
<feature type="site" description="Important for substrate specificity" evidence="4">
    <location>
        <position position="231"/>
    </location>
</feature>
<comment type="subcellular location">
    <subcellularLocation>
        <location evidence="4">Cytoplasm</location>
    </subcellularLocation>
    <subcellularLocation>
        <location evidence="4">Nucleus</location>
    </subcellularLocation>
</comment>
<feature type="binding site" evidence="4">
    <location>
        <begin position="217"/>
        <end position="219"/>
    </location>
    <ligand>
        <name>substrate</name>
    </ligand>
</feature>
<dbReference type="OrthoDB" id="431409at2759"/>
<dbReference type="CDD" id="cd09010">
    <property type="entry name" value="MTAP_SsMTAPII_like_MTIP"/>
    <property type="match status" value="1"/>
</dbReference>
<evidence type="ECO:0000259" key="5">
    <source>
        <dbReference type="Pfam" id="PF01048"/>
    </source>
</evidence>
<dbReference type="EnsemblMetazoa" id="XM_038211944.1">
    <property type="protein sequence ID" value="XP_038067872.1"/>
    <property type="gene ID" value="LOC119737520"/>
</dbReference>
<dbReference type="InterPro" id="IPR000845">
    <property type="entry name" value="Nucleoside_phosphorylase_d"/>
</dbReference>
<dbReference type="OMA" id="ADPFCPE"/>
<comment type="subunit">
    <text evidence="4">Homotrimer.</text>
</comment>
<keyword evidence="4" id="KW-0539">Nucleus</keyword>
<feature type="binding site" evidence="4">
    <location>
        <begin position="90"/>
        <end position="91"/>
    </location>
    <ligand>
        <name>phosphate</name>
        <dbReference type="ChEBI" id="CHEBI:43474"/>
    </ligand>
</feature>
<dbReference type="PROSITE" id="PS01240">
    <property type="entry name" value="PNP_MTAP_2"/>
    <property type="match status" value="1"/>
</dbReference>
<dbReference type="RefSeq" id="XP_038067872.1">
    <property type="nucleotide sequence ID" value="XM_038211944.1"/>
</dbReference>
<keyword evidence="2 4" id="KW-0808">Transferase</keyword>
<dbReference type="GeneID" id="119737520"/>
<reference evidence="6" key="1">
    <citation type="submission" date="2022-11" db="UniProtKB">
        <authorList>
            <consortium name="EnsemblMetazoa"/>
        </authorList>
    </citation>
    <scope>IDENTIFICATION</scope>
</reference>